<keyword evidence="3" id="KW-1185">Reference proteome</keyword>
<organism evidence="2 3">
    <name type="scientific">Pararge aegeria aegeria</name>
    <dbReference type="NCBI Taxonomy" id="348720"/>
    <lineage>
        <taxon>Eukaryota</taxon>
        <taxon>Metazoa</taxon>
        <taxon>Ecdysozoa</taxon>
        <taxon>Arthropoda</taxon>
        <taxon>Hexapoda</taxon>
        <taxon>Insecta</taxon>
        <taxon>Pterygota</taxon>
        <taxon>Neoptera</taxon>
        <taxon>Endopterygota</taxon>
        <taxon>Lepidoptera</taxon>
        <taxon>Glossata</taxon>
        <taxon>Ditrysia</taxon>
        <taxon>Papilionoidea</taxon>
        <taxon>Nymphalidae</taxon>
        <taxon>Satyrinae</taxon>
        <taxon>Satyrini</taxon>
        <taxon>Parargina</taxon>
        <taxon>Pararge</taxon>
    </lineage>
</organism>
<dbReference type="AlphaFoldDB" id="A0A8S4SIR0"/>
<keyword evidence="1" id="KW-0472">Membrane</keyword>
<name>A0A8S4SIR0_9NEOP</name>
<feature type="transmembrane region" description="Helical" evidence="1">
    <location>
        <begin position="16"/>
        <end position="39"/>
    </location>
</feature>
<gene>
    <name evidence="2" type="primary">jg6977</name>
    <name evidence="2" type="ORF">PAEG_LOCUS27250</name>
</gene>
<accession>A0A8S4SIR0</accession>
<evidence type="ECO:0000313" key="2">
    <source>
        <dbReference type="EMBL" id="CAH2268950.1"/>
    </source>
</evidence>
<evidence type="ECO:0000256" key="1">
    <source>
        <dbReference type="SAM" id="Phobius"/>
    </source>
</evidence>
<keyword evidence="1" id="KW-0812">Transmembrane</keyword>
<reference evidence="2" key="1">
    <citation type="submission" date="2022-03" db="EMBL/GenBank/DDBJ databases">
        <authorList>
            <person name="Lindestad O."/>
        </authorList>
    </citation>
    <scope>NUCLEOTIDE SEQUENCE</scope>
</reference>
<evidence type="ECO:0000313" key="3">
    <source>
        <dbReference type="Proteomes" id="UP000838756"/>
    </source>
</evidence>
<protein>
    <submittedName>
        <fullName evidence="2">Jg6977 protein</fullName>
    </submittedName>
</protein>
<proteinExistence type="predicted"/>
<dbReference type="Proteomes" id="UP000838756">
    <property type="component" value="Unassembled WGS sequence"/>
</dbReference>
<keyword evidence="1" id="KW-1133">Transmembrane helix</keyword>
<sequence>MGTLNVSDIRAMMFRYARIGALATLGAPPDVLVLLLHYVSIRGHNRISSPGRSVTDASHRKTRLPLVYCFYEPTDAYKNNRLV</sequence>
<comment type="caution">
    <text evidence="2">The sequence shown here is derived from an EMBL/GenBank/DDBJ whole genome shotgun (WGS) entry which is preliminary data.</text>
</comment>
<dbReference type="EMBL" id="CAKXAJ010026486">
    <property type="protein sequence ID" value="CAH2268950.1"/>
    <property type="molecule type" value="Genomic_DNA"/>
</dbReference>